<dbReference type="Gene3D" id="3.20.20.100">
    <property type="entry name" value="NADP-dependent oxidoreductase domain"/>
    <property type="match status" value="1"/>
</dbReference>
<name>A0A395J9N2_9HELO</name>
<accession>A0A395J9N2</accession>
<feature type="domain" description="NADP-dependent oxidoreductase" evidence="2">
    <location>
        <begin position="22"/>
        <end position="163"/>
    </location>
</feature>
<dbReference type="InterPro" id="IPR036812">
    <property type="entry name" value="NAD(P)_OxRdtase_dom_sf"/>
</dbReference>
<comment type="caution">
    <text evidence="3">The sequence shown here is derived from an EMBL/GenBank/DDBJ whole genome shotgun (WGS) entry which is preliminary data.</text>
</comment>
<dbReference type="PANTHER" id="PTHR43625:SF40">
    <property type="entry name" value="ALDO-KETO REDUCTASE YAKC [NADP(+)]"/>
    <property type="match status" value="1"/>
</dbReference>
<keyword evidence="1" id="KW-0560">Oxidoreductase</keyword>
<dbReference type="Pfam" id="PF00248">
    <property type="entry name" value="Aldo_ket_red"/>
    <property type="match status" value="1"/>
</dbReference>
<dbReference type="AlphaFoldDB" id="A0A395J9N2"/>
<evidence type="ECO:0000259" key="2">
    <source>
        <dbReference type="Pfam" id="PF00248"/>
    </source>
</evidence>
<keyword evidence="4" id="KW-1185">Reference proteome</keyword>
<proteinExistence type="predicted"/>
<evidence type="ECO:0000256" key="1">
    <source>
        <dbReference type="ARBA" id="ARBA00023002"/>
    </source>
</evidence>
<dbReference type="OrthoDB" id="37537at2759"/>
<dbReference type="GO" id="GO:0005737">
    <property type="term" value="C:cytoplasm"/>
    <property type="evidence" value="ECO:0007669"/>
    <property type="project" value="TreeGrafter"/>
</dbReference>
<dbReference type="PANTHER" id="PTHR43625">
    <property type="entry name" value="AFLATOXIN B1 ALDEHYDE REDUCTASE"/>
    <property type="match status" value="1"/>
</dbReference>
<dbReference type="Proteomes" id="UP000249056">
    <property type="component" value="Unassembled WGS sequence"/>
</dbReference>
<evidence type="ECO:0000313" key="4">
    <source>
        <dbReference type="Proteomes" id="UP000249056"/>
    </source>
</evidence>
<dbReference type="SUPFAM" id="SSF51430">
    <property type="entry name" value="NAD(P)-linked oxidoreductase"/>
    <property type="match status" value="1"/>
</dbReference>
<dbReference type="InterPro" id="IPR050791">
    <property type="entry name" value="Aldo-Keto_reductase"/>
</dbReference>
<sequence length="206" mass="23360">MPSSTKLPTRALGRNGPQIPALGLGLMGLSTFYGKPGSDEERFEFLDRAFELGCTHWDSAQMYGDNEVLLGKWFKRTGKRNEIFLTTKFGNHVTPEGGREIRNDAEYIRQSVAESFEKLQTDYIDLLYCHRFTGTIPVETIVTVMKEFVDAGKVKYLGLSECGGLTLLNELLRSILFMHTKSSTVHSLWMLRNQKLVFWIAARDLA</sequence>
<dbReference type="GO" id="GO:0016491">
    <property type="term" value="F:oxidoreductase activity"/>
    <property type="evidence" value="ECO:0007669"/>
    <property type="project" value="UniProtKB-KW"/>
</dbReference>
<dbReference type="InterPro" id="IPR020471">
    <property type="entry name" value="AKR"/>
</dbReference>
<dbReference type="PRINTS" id="PR00069">
    <property type="entry name" value="ALDKETRDTASE"/>
</dbReference>
<gene>
    <name evidence="3" type="ORF">DID88_008174</name>
</gene>
<reference evidence="3 4" key="1">
    <citation type="submission" date="2018-06" db="EMBL/GenBank/DDBJ databases">
        <title>Genome Sequence of the Brown Rot Fungal Pathogen Monilinia fructigena.</title>
        <authorList>
            <person name="Landi L."/>
            <person name="De Miccolis Angelini R.M."/>
            <person name="Pollastro S."/>
            <person name="Abate D."/>
            <person name="Faretra F."/>
            <person name="Romanazzi G."/>
        </authorList>
    </citation>
    <scope>NUCLEOTIDE SEQUENCE [LARGE SCALE GENOMIC DNA]</scope>
    <source>
        <strain evidence="3 4">Mfrg269</strain>
    </source>
</reference>
<protein>
    <recommendedName>
        <fullName evidence="2">NADP-dependent oxidoreductase domain-containing protein</fullName>
    </recommendedName>
</protein>
<dbReference type="EMBL" id="QKRW01000003">
    <property type="protein sequence ID" value="RAL67419.1"/>
    <property type="molecule type" value="Genomic_DNA"/>
</dbReference>
<organism evidence="3 4">
    <name type="scientific">Monilinia fructigena</name>
    <dbReference type="NCBI Taxonomy" id="38457"/>
    <lineage>
        <taxon>Eukaryota</taxon>
        <taxon>Fungi</taxon>
        <taxon>Dikarya</taxon>
        <taxon>Ascomycota</taxon>
        <taxon>Pezizomycotina</taxon>
        <taxon>Leotiomycetes</taxon>
        <taxon>Helotiales</taxon>
        <taxon>Sclerotiniaceae</taxon>
        <taxon>Monilinia</taxon>
    </lineage>
</organism>
<dbReference type="InterPro" id="IPR023210">
    <property type="entry name" value="NADP_OxRdtase_dom"/>
</dbReference>
<evidence type="ECO:0000313" key="3">
    <source>
        <dbReference type="EMBL" id="RAL67419.1"/>
    </source>
</evidence>